<dbReference type="EMBL" id="SRLO01000140">
    <property type="protein sequence ID" value="TNN72225.1"/>
    <property type="molecule type" value="Genomic_DNA"/>
</dbReference>
<accession>A0A4Z2I440</accession>
<reference evidence="2 3" key="1">
    <citation type="submission" date="2019-03" db="EMBL/GenBank/DDBJ databases">
        <title>First draft genome of Liparis tanakae, snailfish: a comprehensive survey of snailfish specific genes.</title>
        <authorList>
            <person name="Kim W."/>
            <person name="Song I."/>
            <person name="Jeong J.-H."/>
            <person name="Kim D."/>
            <person name="Kim S."/>
            <person name="Ryu S."/>
            <person name="Song J.Y."/>
            <person name="Lee S.K."/>
        </authorList>
    </citation>
    <scope>NUCLEOTIDE SEQUENCE [LARGE SCALE GENOMIC DNA]</scope>
    <source>
        <tissue evidence="2">Muscle</tissue>
    </source>
</reference>
<evidence type="ECO:0000313" key="3">
    <source>
        <dbReference type="Proteomes" id="UP000314294"/>
    </source>
</evidence>
<sequence length="208" mass="23006">MGPPEGKEHRKGEEPDQQCSGLGQMLGWIRAMRWDQAEANRQLLEGRPLLVHLSCSPPVKCRLIREALVEPGLCEAVGTVSALLLTGQLASGPSEPFLSEITLASMNPYCAECEGHAVSSSNGMILLFGSKPTLPKWHLDIRASSDDTPVMIPGSWSSRKKERWKGWEIARENGLMETKSEKMRNSTWMRKSNVGDMSDRGEADMRNG</sequence>
<feature type="compositionally biased region" description="Basic and acidic residues" evidence="1">
    <location>
        <begin position="197"/>
        <end position="208"/>
    </location>
</feature>
<feature type="region of interest" description="Disordered" evidence="1">
    <location>
        <begin position="175"/>
        <end position="208"/>
    </location>
</feature>
<evidence type="ECO:0000313" key="2">
    <source>
        <dbReference type="EMBL" id="TNN72225.1"/>
    </source>
</evidence>
<organism evidence="2 3">
    <name type="scientific">Liparis tanakae</name>
    <name type="common">Tanaka's snailfish</name>
    <dbReference type="NCBI Taxonomy" id="230148"/>
    <lineage>
        <taxon>Eukaryota</taxon>
        <taxon>Metazoa</taxon>
        <taxon>Chordata</taxon>
        <taxon>Craniata</taxon>
        <taxon>Vertebrata</taxon>
        <taxon>Euteleostomi</taxon>
        <taxon>Actinopterygii</taxon>
        <taxon>Neopterygii</taxon>
        <taxon>Teleostei</taxon>
        <taxon>Neoteleostei</taxon>
        <taxon>Acanthomorphata</taxon>
        <taxon>Eupercaria</taxon>
        <taxon>Perciformes</taxon>
        <taxon>Cottioidei</taxon>
        <taxon>Cottales</taxon>
        <taxon>Liparidae</taxon>
        <taxon>Liparis</taxon>
    </lineage>
</organism>
<keyword evidence="3" id="KW-1185">Reference proteome</keyword>
<gene>
    <name evidence="2" type="ORF">EYF80_017509</name>
</gene>
<dbReference type="Proteomes" id="UP000314294">
    <property type="component" value="Unassembled WGS sequence"/>
</dbReference>
<dbReference type="AlphaFoldDB" id="A0A4Z2I440"/>
<name>A0A4Z2I440_9TELE</name>
<protein>
    <submittedName>
        <fullName evidence="2">Uncharacterized protein</fullName>
    </submittedName>
</protein>
<evidence type="ECO:0000256" key="1">
    <source>
        <dbReference type="SAM" id="MobiDB-lite"/>
    </source>
</evidence>
<proteinExistence type="predicted"/>
<comment type="caution">
    <text evidence="2">The sequence shown here is derived from an EMBL/GenBank/DDBJ whole genome shotgun (WGS) entry which is preliminary data.</text>
</comment>